<accession>A0AAV2SSW8</accession>
<keyword evidence="1" id="KW-1133">Transmembrane helix</keyword>
<evidence type="ECO:0000256" key="1">
    <source>
        <dbReference type="SAM" id="Phobius"/>
    </source>
</evidence>
<reference evidence="2 3" key="1">
    <citation type="submission" date="2024-05" db="EMBL/GenBank/DDBJ databases">
        <authorList>
            <person name="Wallberg A."/>
        </authorList>
    </citation>
    <scope>NUCLEOTIDE SEQUENCE [LARGE SCALE GENOMIC DNA]</scope>
</reference>
<keyword evidence="1" id="KW-0472">Membrane</keyword>
<evidence type="ECO:0000313" key="3">
    <source>
        <dbReference type="Proteomes" id="UP001497623"/>
    </source>
</evidence>
<feature type="transmembrane region" description="Helical" evidence="1">
    <location>
        <begin position="103"/>
        <end position="120"/>
    </location>
</feature>
<dbReference type="EMBL" id="CAXKWB010147356">
    <property type="protein sequence ID" value="CAL4247337.1"/>
    <property type="molecule type" value="Genomic_DNA"/>
</dbReference>
<dbReference type="Proteomes" id="UP001497623">
    <property type="component" value="Unassembled WGS sequence"/>
</dbReference>
<dbReference type="AlphaFoldDB" id="A0AAV2SSW8"/>
<sequence>RFFIMKGHLLGTLPALRNNIQQLGWHTREAVIYLPLRHSSRLSNVSTSQLSRIQRSSVPVLTIRISRDESRALLTTSTGNKQQEHGYKNFGHQREKVPGFTKFYYFLIGAGLIGSAINYTW</sequence>
<proteinExistence type="predicted"/>
<gene>
    <name evidence="2" type="ORF">MNOR_LOCUS41289</name>
</gene>
<comment type="caution">
    <text evidence="2">The sequence shown here is derived from an EMBL/GenBank/DDBJ whole genome shotgun (WGS) entry which is preliminary data.</text>
</comment>
<keyword evidence="1" id="KW-0812">Transmembrane</keyword>
<organism evidence="2 3">
    <name type="scientific">Meganyctiphanes norvegica</name>
    <name type="common">Northern krill</name>
    <name type="synonym">Thysanopoda norvegica</name>
    <dbReference type="NCBI Taxonomy" id="48144"/>
    <lineage>
        <taxon>Eukaryota</taxon>
        <taxon>Metazoa</taxon>
        <taxon>Ecdysozoa</taxon>
        <taxon>Arthropoda</taxon>
        <taxon>Crustacea</taxon>
        <taxon>Multicrustacea</taxon>
        <taxon>Malacostraca</taxon>
        <taxon>Eumalacostraca</taxon>
        <taxon>Eucarida</taxon>
        <taxon>Euphausiacea</taxon>
        <taxon>Euphausiidae</taxon>
        <taxon>Meganyctiphanes</taxon>
    </lineage>
</organism>
<evidence type="ECO:0000313" key="2">
    <source>
        <dbReference type="EMBL" id="CAL4247337.1"/>
    </source>
</evidence>
<name>A0AAV2SSW8_MEGNR</name>
<protein>
    <submittedName>
        <fullName evidence="2">Uncharacterized protein</fullName>
    </submittedName>
</protein>
<keyword evidence="3" id="KW-1185">Reference proteome</keyword>
<feature type="non-terminal residue" evidence="2">
    <location>
        <position position="1"/>
    </location>
</feature>